<dbReference type="NCBIfam" id="TIGR01563">
    <property type="entry name" value="gp16_SPP1"/>
    <property type="match status" value="1"/>
</dbReference>
<dbReference type="Gene3D" id="2.40.10.270">
    <property type="entry name" value="Bacteriophage SPP1 head-tail adaptor protein"/>
    <property type="match status" value="1"/>
</dbReference>
<reference evidence="1 2" key="1">
    <citation type="submission" date="2019-04" db="EMBL/GenBank/DDBJ databases">
        <title>Crypto-aerobic microbial life in anoxic (sulfidic) marine sediments.</title>
        <authorList>
            <person name="Bhattacharya S."/>
            <person name="Roy C."/>
            <person name="Mondal N."/>
            <person name="Sarkar J."/>
            <person name="Mandal S."/>
            <person name="Rameez M.J."/>
            <person name="Ghosh W."/>
        </authorList>
    </citation>
    <scope>NUCLEOTIDE SEQUENCE [LARGE SCALE GENOMIC DNA]</scope>
    <source>
        <strain evidence="1 2">SBBC</strain>
    </source>
</reference>
<proteinExistence type="predicted"/>
<evidence type="ECO:0000313" key="2">
    <source>
        <dbReference type="Proteomes" id="UP000306340"/>
    </source>
</evidence>
<dbReference type="RefSeq" id="WP_136790807.1">
    <property type="nucleotide sequence ID" value="NZ_SWAU01000001.1"/>
</dbReference>
<dbReference type="AlphaFoldDB" id="A0A4U0Z012"/>
<dbReference type="Pfam" id="PF05521">
    <property type="entry name" value="Phage_HCP"/>
    <property type="match status" value="1"/>
</dbReference>
<dbReference type="Proteomes" id="UP000306340">
    <property type="component" value="Unassembled WGS sequence"/>
</dbReference>
<protein>
    <submittedName>
        <fullName evidence="1">Head-tail adaptor protein</fullName>
    </submittedName>
</protein>
<dbReference type="EMBL" id="SWAU01000001">
    <property type="protein sequence ID" value="TKA98542.1"/>
    <property type="molecule type" value="Genomic_DNA"/>
</dbReference>
<dbReference type="InterPro" id="IPR008767">
    <property type="entry name" value="Phage_SPP1_head-tail_adaptor"/>
</dbReference>
<organism evidence="1 2">
    <name type="scientific">Cereibacter changlensis</name>
    <dbReference type="NCBI Taxonomy" id="402884"/>
    <lineage>
        <taxon>Bacteria</taxon>
        <taxon>Pseudomonadati</taxon>
        <taxon>Pseudomonadota</taxon>
        <taxon>Alphaproteobacteria</taxon>
        <taxon>Rhodobacterales</taxon>
        <taxon>Paracoccaceae</taxon>
        <taxon>Cereibacter</taxon>
    </lineage>
</organism>
<comment type="caution">
    <text evidence="1">The sequence shown here is derived from an EMBL/GenBank/DDBJ whole genome shotgun (WGS) entry which is preliminary data.</text>
</comment>
<accession>A0A4U0Z012</accession>
<dbReference type="InterPro" id="IPR038666">
    <property type="entry name" value="SSP1_head-tail_sf"/>
</dbReference>
<name>A0A4U0Z012_9RHOB</name>
<sequence length="107" mass="11819">MRAGKLAHVITVQGLTTTINDMGTPTQTWTLKATLRAEKVEQSTKEYIRGYGASDETVAVFRTRFLGDITTADRIRFADQSYGIKEIAPIGRRKGLELRCVAISGVE</sequence>
<gene>
    <name evidence="1" type="ORF">FAZ78_00345</name>
</gene>
<evidence type="ECO:0000313" key="1">
    <source>
        <dbReference type="EMBL" id="TKA98542.1"/>
    </source>
</evidence>